<reference evidence="3" key="1">
    <citation type="submission" date="2017-02" db="UniProtKB">
        <authorList>
            <consortium name="WormBaseParasite"/>
        </authorList>
    </citation>
    <scope>IDENTIFICATION</scope>
</reference>
<dbReference type="Proteomes" id="UP000038045">
    <property type="component" value="Unplaced"/>
</dbReference>
<feature type="compositionally biased region" description="Basic and acidic residues" evidence="1">
    <location>
        <begin position="244"/>
        <end position="260"/>
    </location>
</feature>
<feature type="compositionally biased region" description="Basic residues" evidence="1">
    <location>
        <begin position="167"/>
        <end position="177"/>
    </location>
</feature>
<feature type="compositionally biased region" description="Low complexity" evidence="1">
    <location>
        <begin position="116"/>
        <end position="126"/>
    </location>
</feature>
<feature type="region of interest" description="Disordered" evidence="1">
    <location>
        <begin position="62"/>
        <end position="280"/>
    </location>
</feature>
<feature type="compositionally biased region" description="Low complexity" evidence="1">
    <location>
        <begin position="225"/>
        <end position="240"/>
    </location>
</feature>
<accession>A0A0N4ZZD5</accession>
<feature type="compositionally biased region" description="Basic and acidic residues" evidence="1">
    <location>
        <begin position="64"/>
        <end position="78"/>
    </location>
</feature>
<protein>
    <submittedName>
        <fullName evidence="3">PE-PGRS family protein</fullName>
    </submittedName>
</protein>
<dbReference type="WBParaSite" id="PTRK_0001424200.1">
    <property type="protein sequence ID" value="PTRK_0001424200.1"/>
    <property type="gene ID" value="PTRK_0001424200"/>
</dbReference>
<feature type="compositionally biased region" description="Low complexity" evidence="1">
    <location>
        <begin position="86"/>
        <end position="105"/>
    </location>
</feature>
<evidence type="ECO:0000313" key="3">
    <source>
        <dbReference type="WBParaSite" id="PTRK_0001424200.1"/>
    </source>
</evidence>
<feature type="compositionally biased region" description="Pro residues" evidence="1">
    <location>
        <begin position="157"/>
        <end position="166"/>
    </location>
</feature>
<dbReference type="AlphaFoldDB" id="A0A0N4ZZD5"/>
<name>A0A0N4ZZD5_PARTI</name>
<evidence type="ECO:0000313" key="2">
    <source>
        <dbReference type="Proteomes" id="UP000038045"/>
    </source>
</evidence>
<sequence>MAGGDPATIPGDGEGRAGHRLMLVGRVDGDGRIERRDWSQQGTGRLICVLIMRGVGALAPVQRGDQDHRDHGCVDRPVGKVGKAQSRPLSPSGRPPGSGRSTAWPRPGPRRRRLRPSLSAAAGRAAGNRRRGRPAVAAPPSPRPIWRCRGSSSTPKGTPPAGPPARPVRRQRPRRRPGCPGGSGRSRATASAGRRPPPLPPEGRRSRPDAASGSESPSQRPGVQASTARPATTRSPSRRTLAFRSEEERNQNILARKLDPSARAPAPQSADKASGRAMTSSRVDRVAFGLQTRRGPQLLALGLQLAAGGQDVAAARRADGRSVTRLVQDGGEGLDRLPVRALIIRARPWVERDQIDLGRDALDQLDQGARLGWAVIDALQHDVFERHPARVGQAGISANGGHQLFQRIFLVQRHQLVAQGVVGGVQTDRQHGRRALAQGVQLRHHARGRHRDPPPGQGDALIVGDDVDGVGDVIQIVERLAHAHEDDVGQATVFLGRGPLVQIVSRHLDLGHDLGRGQVTDQLLRAGVAEGAVQGAADLGRDAQGAGPAHVGNVDGLDLDARRRADQPFAGAVLGHLALDDLGAGQGEGLSQRRAGVLADIAHQGEVGDAVVVNPAPHL</sequence>
<keyword evidence="2" id="KW-1185">Reference proteome</keyword>
<proteinExistence type="predicted"/>
<organism evidence="2 3">
    <name type="scientific">Parastrongyloides trichosuri</name>
    <name type="common">Possum-specific nematode worm</name>
    <dbReference type="NCBI Taxonomy" id="131310"/>
    <lineage>
        <taxon>Eukaryota</taxon>
        <taxon>Metazoa</taxon>
        <taxon>Ecdysozoa</taxon>
        <taxon>Nematoda</taxon>
        <taxon>Chromadorea</taxon>
        <taxon>Rhabditida</taxon>
        <taxon>Tylenchina</taxon>
        <taxon>Panagrolaimomorpha</taxon>
        <taxon>Strongyloidoidea</taxon>
        <taxon>Strongyloididae</taxon>
        <taxon>Parastrongyloides</taxon>
    </lineage>
</organism>
<feature type="compositionally biased region" description="Low complexity" evidence="1">
    <location>
        <begin position="185"/>
        <end position="194"/>
    </location>
</feature>
<evidence type="ECO:0000256" key="1">
    <source>
        <dbReference type="SAM" id="MobiDB-lite"/>
    </source>
</evidence>